<dbReference type="Proteomes" id="UP000192505">
    <property type="component" value="Unassembled WGS sequence"/>
</dbReference>
<dbReference type="GO" id="GO:0015627">
    <property type="term" value="C:type II protein secretion system complex"/>
    <property type="evidence" value="ECO:0007669"/>
    <property type="project" value="InterPro"/>
</dbReference>
<evidence type="ECO:0000313" key="3">
    <source>
        <dbReference type="Proteomes" id="UP000192505"/>
    </source>
</evidence>
<dbReference type="AlphaFoldDB" id="A0A1W9KQN0"/>
<dbReference type="GO" id="GO:0015628">
    <property type="term" value="P:protein secretion by the type II secretion system"/>
    <property type="evidence" value="ECO:0007669"/>
    <property type="project" value="InterPro"/>
</dbReference>
<protein>
    <recommendedName>
        <fullName evidence="1">GspL cytoplasmic actin-ATPase-like domain-containing protein</fullName>
    </recommendedName>
</protein>
<dbReference type="SUPFAM" id="SSF53067">
    <property type="entry name" value="Actin-like ATPase domain"/>
    <property type="match status" value="1"/>
</dbReference>
<dbReference type="Pfam" id="PF05134">
    <property type="entry name" value="T2SSL"/>
    <property type="match status" value="1"/>
</dbReference>
<dbReference type="EMBL" id="MTEI01000016">
    <property type="protein sequence ID" value="OQW86475.1"/>
    <property type="molecule type" value="Genomic_DNA"/>
</dbReference>
<comment type="caution">
    <text evidence="2">The sequence shown here is derived from an EMBL/GenBank/DDBJ whole genome shotgun (WGS) entry which is preliminary data.</text>
</comment>
<accession>A0A1W9KQN0</accession>
<reference evidence="2 3" key="1">
    <citation type="submission" date="2017-01" db="EMBL/GenBank/DDBJ databases">
        <title>Novel large sulfur bacteria in the metagenomes of groundwater-fed chemosynthetic microbial mats in the Lake Huron basin.</title>
        <authorList>
            <person name="Sharrar A.M."/>
            <person name="Flood B.E."/>
            <person name="Bailey J.V."/>
            <person name="Jones D.S."/>
            <person name="Biddanda B."/>
            <person name="Ruberg S.A."/>
            <person name="Marcus D.N."/>
            <person name="Dick G.J."/>
        </authorList>
    </citation>
    <scope>NUCLEOTIDE SEQUENCE [LARGE SCALE GENOMIC DNA]</scope>
    <source>
        <strain evidence="2">A7</strain>
    </source>
</reference>
<dbReference type="Gene3D" id="3.30.420.380">
    <property type="match status" value="1"/>
</dbReference>
<proteinExistence type="predicted"/>
<dbReference type="InterPro" id="IPR007812">
    <property type="entry name" value="T2SS_protein-GspL"/>
</dbReference>
<evidence type="ECO:0000313" key="2">
    <source>
        <dbReference type="EMBL" id="OQW86475.1"/>
    </source>
</evidence>
<dbReference type="NCBIfam" id="TIGR01709">
    <property type="entry name" value="typeII_sec_gspL"/>
    <property type="match status" value="1"/>
</dbReference>
<evidence type="ECO:0000259" key="1">
    <source>
        <dbReference type="Pfam" id="PF05134"/>
    </source>
</evidence>
<sequence length="431" mass="45673">MLTLIITLPLQPADPAALLDCVQSPDGRTLGQHVSVPLALLPAPARQADVVAIVPLQALSWHLVTLPPGSLPRAWRGDGARRLRAILDGLLEDQLLDDPATLHLALQPQPQTGVPVWVAACDRVWLSNALAALKQAGHNVTRIVPESSPQALAEVIEVTGELNTPQVAGWMGRPVDQPDDAQAAAMGAGPAVVKLGTRSGMLVAPLSATAVALLPADTPVVAEPAVAALAERFFQRPVTLLQRGQRLLQAASSPWDLAQFEFTNAQRDPRWAAFSQGLQSFWRAPAWRPARWALVLLLVGNVIGLNAWAWRTQADLSAQRQAVRAVLTDTFPKIPVVVDAPLQMAREVATLQRASGASAGGDLESILSSFSALAPVGYLPEAIEFTANELRLSGAALGSAEQARIVTGLQAQGLSASWQGQQWLIRAGSAP</sequence>
<dbReference type="InterPro" id="IPR024230">
    <property type="entry name" value="GspL_cyto_dom"/>
</dbReference>
<feature type="domain" description="GspL cytoplasmic actin-ATPase-like" evidence="1">
    <location>
        <begin position="41"/>
        <end position="146"/>
    </location>
</feature>
<dbReference type="InterPro" id="IPR043129">
    <property type="entry name" value="ATPase_NBD"/>
</dbReference>
<gene>
    <name evidence="2" type="ORF">BWK72_17240</name>
</gene>
<dbReference type="GO" id="GO:0009276">
    <property type="term" value="C:Gram-negative-bacterium-type cell wall"/>
    <property type="evidence" value="ECO:0007669"/>
    <property type="project" value="InterPro"/>
</dbReference>
<name>A0A1W9KQN0_9BURK</name>
<organism evidence="2 3">
    <name type="scientific">Rhodoferax ferrireducens</name>
    <dbReference type="NCBI Taxonomy" id="192843"/>
    <lineage>
        <taxon>Bacteria</taxon>
        <taxon>Pseudomonadati</taxon>
        <taxon>Pseudomonadota</taxon>
        <taxon>Betaproteobacteria</taxon>
        <taxon>Burkholderiales</taxon>
        <taxon>Comamonadaceae</taxon>
        <taxon>Rhodoferax</taxon>
    </lineage>
</organism>